<name>A0AA42CKF2_9HYPH</name>
<dbReference type="AlphaFoldDB" id="A0AA42CKF2"/>
<evidence type="ECO:0000313" key="5">
    <source>
        <dbReference type="Proteomes" id="UP001165667"/>
    </source>
</evidence>
<dbReference type="PANTHER" id="PTHR14969:SF13">
    <property type="entry name" value="AT30094P"/>
    <property type="match status" value="1"/>
</dbReference>
<dbReference type="PANTHER" id="PTHR14969">
    <property type="entry name" value="SPHINGOSINE-1-PHOSPHATE PHOSPHOHYDROLASE"/>
    <property type="match status" value="1"/>
</dbReference>
<keyword evidence="5" id="KW-1185">Reference proteome</keyword>
<feature type="transmembrane region" description="Helical" evidence="2">
    <location>
        <begin position="7"/>
        <end position="26"/>
    </location>
</feature>
<feature type="transmembrane region" description="Helical" evidence="2">
    <location>
        <begin position="93"/>
        <end position="113"/>
    </location>
</feature>
<keyword evidence="2" id="KW-0812">Transmembrane</keyword>
<evidence type="ECO:0000256" key="2">
    <source>
        <dbReference type="SAM" id="Phobius"/>
    </source>
</evidence>
<dbReference type="Proteomes" id="UP001165667">
    <property type="component" value="Unassembled WGS sequence"/>
</dbReference>
<dbReference type="InterPro" id="IPR036938">
    <property type="entry name" value="PAP2/HPO_sf"/>
</dbReference>
<evidence type="ECO:0000313" key="4">
    <source>
        <dbReference type="EMBL" id="MCW6510518.1"/>
    </source>
</evidence>
<dbReference type="Gene3D" id="1.20.144.10">
    <property type="entry name" value="Phosphatidic acid phosphatase type 2/haloperoxidase"/>
    <property type="match status" value="1"/>
</dbReference>
<dbReference type="SUPFAM" id="SSF48317">
    <property type="entry name" value="Acid phosphatase/Vanadium-dependent haloperoxidase"/>
    <property type="match status" value="1"/>
</dbReference>
<dbReference type="InterPro" id="IPR000326">
    <property type="entry name" value="PAP2/HPO"/>
</dbReference>
<organism evidence="4 5">
    <name type="scientific">Lichenifustis flavocetrariae</name>
    <dbReference type="NCBI Taxonomy" id="2949735"/>
    <lineage>
        <taxon>Bacteria</taxon>
        <taxon>Pseudomonadati</taxon>
        <taxon>Pseudomonadota</taxon>
        <taxon>Alphaproteobacteria</taxon>
        <taxon>Hyphomicrobiales</taxon>
        <taxon>Lichenihabitantaceae</taxon>
        <taxon>Lichenifustis</taxon>
    </lineage>
</organism>
<keyword evidence="2" id="KW-1133">Transmembrane helix</keyword>
<feature type="domain" description="Phosphatidic acid phosphatase type 2/haloperoxidase" evidence="3">
    <location>
        <begin position="90"/>
        <end position="205"/>
    </location>
</feature>
<accession>A0AA42CKF2</accession>
<protein>
    <submittedName>
        <fullName evidence="4">Phosphatase PAP2 family protein</fullName>
    </submittedName>
</protein>
<feature type="region of interest" description="Disordered" evidence="1">
    <location>
        <begin position="216"/>
        <end position="238"/>
    </location>
</feature>
<dbReference type="CDD" id="cd03392">
    <property type="entry name" value="PAP2_like_2"/>
    <property type="match status" value="1"/>
</dbReference>
<feature type="transmembrane region" description="Helical" evidence="2">
    <location>
        <begin position="190"/>
        <end position="208"/>
    </location>
</feature>
<keyword evidence="2" id="KW-0472">Membrane</keyword>
<feature type="transmembrane region" description="Helical" evidence="2">
    <location>
        <begin position="66"/>
        <end position="86"/>
    </location>
</feature>
<feature type="transmembrane region" description="Helical" evidence="2">
    <location>
        <begin position="160"/>
        <end position="184"/>
    </location>
</feature>
<sequence length="238" mass="24689">MGLIRSARLWVGLTLLLIVAGDLYVVSLGQNGLDVAIILSLRTPGYLADPLGPAWLAETGRDLTGLGSNGVMGLVVFTVAGGLLLLHRWQHLLALVLSSGSALLCNALLKIAVHRPRPHLVPGTPLVFTTSFPSSHAMLSAATFFTLAGIVAASSTSRSLARFCFVMAGIGTGLIGLSRIYLAVHWPTDVLGGWAGGLFCALVSWTLAGRFSDAGTAVGTDRSPPEKLVGPAEGRVGP</sequence>
<proteinExistence type="predicted"/>
<dbReference type="RefSeq" id="WP_282586896.1">
    <property type="nucleotide sequence ID" value="NZ_JAMOIM010000016.1"/>
</dbReference>
<evidence type="ECO:0000256" key="1">
    <source>
        <dbReference type="SAM" id="MobiDB-lite"/>
    </source>
</evidence>
<dbReference type="SMART" id="SM00014">
    <property type="entry name" value="acidPPc"/>
    <property type="match status" value="1"/>
</dbReference>
<dbReference type="EMBL" id="JAMOIM010000016">
    <property type="protein sequence ID" value="MCW6510518.1"/>
    <property type="molecule type" value="Genomic_DNA"/>
</dbReference>
<dbReference type="Pfam" id="PF01569">
    <property type="entry name" value="PAP2"/>
    <property type="match status" value="1"/>
</dbReference>
<feature type="transmembrane region" description="Helical" evidence="2">
    <location>
        <begin position="133"/>
        <end position="153"/>
    </location>
</feature>
<evidence type="ECO:0000259" key="3">
    <source>
        <dbReference type="SMART" id="SM00014"/>
    </source>
</evidence>
<reference evidence="4" key="1">
    <citation type="submission" date="2022-05" db="EMBL/GenBank/DDBJ databases">
        <authorList>
            <person name="Pankratov T."/>
        </authorList>
    </citation>
    <scope>NUCLEOTIDE SEQUENCE</scope>
    <source>
        <strain evidence="4">BP6-180914</strain>
    </source>
</reference>
<comment type="caution">
    <text evidence="4">The sequence shown here is derived from an EMBL/GenBank/DDBJ whole genome shotgun (WGS) entry which is preliminary data.</text>
</comment>
<gene>
    <name evidence="4" type="ORF">M8523_21095</name>
</gene>